<dbReference type="GeneTree" id="ENSGT00940000154856"/>
<dbReference type="GO" id="GO:0004222">
    <property type="term" value="F:metalloendopeptidase activity"/>
    <property type="evidence" value="ECO:0007669"/>
    <property type="project" value="UniProtKB-UniRule"/>
</dbReference>
<organism evidence="4 5">
    <name type="scientific">Poecilia reticulata</name>
    <name type="common">Guppy</name>
    <name type="synonym">Acanthophacelus reticulatus</name>
    <dbReference type="NCBI Taxonomy" id="8081"/>
    <lineage>
        <taxon>Eukaryota</taxon>
        <taxon>Metazoa</taxon>
        <taxon>Chordata</taxon>
        <taxon>Craniata</taxon>
        <taxon>Vertebrata</taxon>
        <taxon>Euteleostomi</taxon>
        <taxon>Actinopterygii</taxon>
        <taxon>Neopterygii</taxon>
        <taxon>Teleostei</taxon>
        <taxon>Neoteleostei</taxon>
        <taxon>Acanthomorphata</taxon>
        <taxon>Ovalentaria</taxon>
        <taxon>Atherinomorphae</taxon>
        <taxon>Cyprinodontiformes</taxon>
        <taxon>Poeciliidae</taxon>
        <taxon>Poeciliinae</taxon>
        <taxon>Poecilia</taxon>
    </lineage>
</organism>
<name>A0A3P9PYR7_POERE</name>
<evidence type="ECO:0000313" key="5">
    <source>
        <dbReference type="Proteomes" id="UP000242638"/>
    </source>
</evidence>
<dbReference type="InterPro" id="IPR006026">
    <property type="entry name" value="Peptidase_Metallo"/>
</dbReference>
<feature type="active site" evidence="1">
    <location>
        <position position="161"/>
    </location>
</feature>
<dbReference type="InterPro" id="IPR024079">
    <property type="entry name" value="MetalloPept_cat_dom_sf"/>
</dbReference>
<dbReference type="GO" id="GO:0008270">
    <property type="term" value="F:zinc ion binding"/>
    <property type="evidence" value="ECO:0007669"/>
    <property type="project" value="UniProtKB-UniRule"/>
</dbReference>
<evidence type="ECO:0000256" key="2">
    <source>
        <dbReference type="RuleBase" id="RU361183"/>
    </source>
</evidence>
<keyword evidence="1 2" id="KW-0482">Metalloprotease</keyword>
<feature type="binding site" evidence="1">
    <location>
        <position position="164"/>
    </location>
    <ligand>
        <name>Zn(2+)</name>
        <dbReference type="ChEBI" id="CHEBI:29105"/>
        <note>catalytic</note>
    </ligand>
</feature>
<dbReference type="PRINTS" id="PR00480">
    <property type="entry name" value="ASTACIN"/>
</dbReference>
<sequence>MILVFLSLLFISVVNMSPVVEPAQSPKEFMDIFKSFPQLQADKGPKRYDDIAMPKILKRNADPCTVVGCKWFKSGEYVYIPYYIDSNYSPAERNRILGVLERFNMSTCIRFVPFKTKNFDYLYFYTQPNDGCWSYIGRQGGGQFISLEKNKCLRTSTVSHEVLHALGFNHEQVRMDRDKYIHVLFQNIKPEQKFNFWKVKTNNMGSPYDYNSVMHYRKYAFTKNGRPTIAARSHRIHSFGNPNGMSNTDIDRVNKLYNCRKNKA</sequence>
<keyword evidence="1 2" id="KW-0479">Metal-binding</keyword>
<reference evidence="4" key="3">
    <citation type="submission" date="2025-09" db="UniProtKB">
        <authorList>
            <consortium name="Ensembl"/>
        </authorList>
    </citation>
    <scope>IDENTIFICATION</scope>
    <source>
        <strain evidence="4">Guanapo</strain>
    </source>
</reference>
<evidence type="ECO:0000313" key="4">
    <source>
        <dbReference type="Ensembl" id="ENSPREP00000027052.1"/>
    </source>
</evidence>
<dbReference type="GO" id="GO:0006508">
    <property type="term" value="P:proteolysis"/>
    <property type="evidence" value="ECO:0007669"/>
    <property type="project" value="UniProtKB-KW"/>
</dbReference>
<feature type="chain" id="PRO_5017845235" description="Metalloendopeptidase" evidence="2">
    <location>
        <begin position="17"/>
        <end position="264"/>
    </location>
</feature>
<reference evidence="5" key="1">
    <citation type="submission" date="2013-11" db="EMBL/GenBank/DDBJ databases">
        <title>The genomic landscape of the Guanapo guppy.</title>
        <authorList>
            <person name="Kuenstner A."/>
            <person name="Dreyer C."/>
        </authorList>
    </citation>
    <scope>NUCLEOTIDE SEQUENCE</scope>
    <source>
        <strain evidence="5">Guanapo</strain>
    </source>
</reference>
<dbReference type="OrthoDB" id="291007at2759"/>
<feature type="signal peptide" evidence="2">
    <location>
        <begin position="1"/>
        <end position="16"/>
    </location>
</feature>
<comment type="caution">
    <text evidence="1">Lacks conserved residue(s) required for the propagation of feature annotation.</text>
</comment>
<dbReference type="Pfam" id="PF01400">
    <property type="entry name" value="Astacin"/>
    <property type="match status" value="1"/>
</dbReference>
<keyword evidence="5" id="KW-1185">Reference proteome</keyword>
<accession>A0A3P9PYR7</accession>
<dbReference type="SMART" id="SM00235">
    <property type="entry name" value="ZnMc"/>
    <property type="match status" value="1"/>
</dbReference>
<keyword evidence="1 2" id="KW-0862">Zinc</keyword>
<keyword evidence="2" id="KW-0732">Signal</keyword>
<dbReference type="RefSeq" id="XP_008404245.1">
    <property type="nucleotide sequence ID" value="XM_008406023.1"/>
</dbReference>
<dbReference type="SUPFAM" id="SSF55486">
    <property type="entry name" value="Metalloproteases ('zincins'), catalytic domain"/>
    <property type="match status" value="1"/>
</dbReference>
<dbReference type="PROSITE" id="PS51864">
    <property type="entry name" value="ASTACIN"/>
    <property type="match status" value="1"/>
</dbReference>
<feature type="binding site" evidence="1">
    <location>
        <position position="170"/>
    </location>
    <ligand>
        <name>Zn(2+)</name>
        <dbReference type="ChEBI" id="CHEBI:29105"/>
        <note>catalytic</note>
    </ligand>
</feature>
<dbReference type="InterPro" id="IPR001506">
    <property type="entry name" value="Peptidase_M12A"/>
</dbReference>
<dbReference type="GeneID" id="103462952"/>
<keyword evidence="1 2" id="KW-0378">Hydrolase</keyword>
<dbReference type="EC" id="3.4.24.-" evidence="2"/>
<dbReference type="OMA" id="SPKEFMD"/>
<dbReference type="PANTHER" id="PTHR10127">
    <property type="entry name" value="DISCOIDIN, CUB, EGF, LAMININ , AND ZINC METALLOPROTEASE DOMAIN CONTAINING"/>
    <property type="match status" value="1"/>
</dbReference>
<feature type="binding site" evidence="1">
    <location>
        <position position="160"/>
    </location>
    <ligand>
        <name>Zn(2+)</name>
        <dbReference type="ChEBI" id="CHEBI:29105"/>
        <note>catalytic</note>
    </ligand>
</feature>
<dbReference type="Gene3D" id="3.40.390.10">
    <property type="entry name" value="Collagenase (Catalytic Domain)"/>
    <property type="match status" value="1"/>
</dbReference>
<dbReference type="Ensembl" id="ENSPRET00000027336.1">
    <property type="protein sequence ID" value="ENSPREP00000027052.1"/>
    <property type="gene ID" value="ENSPREG00000018282.1"/>
</dbReference>
<proteinExistence type="predicted"/>
<protein>
    <recommendedName>
        <fullName evidence="2">Metalloendopeptidase</fullName>
        <ecNumber evidence="2">3.4.24.-</ecNumber>
    </recommendedName>
</protein>
<reference evidence="4" key="2">
    <citation type="submission" date="2025-08" db="UniProtKB">
        <authorList>
            <consortium name="Ensembl"/>
        </authorList>
    </citation>
    <scope>IDENTIFICATION</scope>
    <source>
        <strain evidence="4">Guanapo</strain>
    </source>
</reference>
<keyword evidence="1 2" id="KW-0645">Protease</keyword>
<feature type="domain" description="Peptidase M12A" evidence="3">
    <location>
        <begin position="60"/>
        <end position="260"/>
    </location>
</feature>
<dbReference type="KEGG" id="pret:103462952"/>
<dbReference type="Proteomes" id="UP000242638">
    <property type="component" value="Unassembled WGS sequence"/>
</dbReference>
<evidence type="ECO:0000256" key="1">
    <source>
        <dbReference type="PROSITE-ProRule" id="PRU01211"/>
    </source>
</evidence>
<dbReference type="PANTHER" id="PTHR10127:SF899">
    <property type="entry name" value="ASTACIN-LIKE METALLOENDOPEPTIDASE-RELATED"/>
    <property type="match status" value="1"/>
</dbReference>
<dbReference type="AlphaFoldDB" id="A0A3P9PYR7"/>
<comment type="cofactor">
    <cofactor evidence="1 2">
        <name>Zn(2+)</name>
        <dbReference type="ChEBI" id="CHEBI:29105"/>
    </cofactor>
    <text evidence="1 2">Binds 1 zinc ion per subunit.</text>
</comment>
<evidence type="ECO:0000259" key="3">
    <source>
        <dbReference type="PROSITE" id="PS51864"/>
    </source>
</evidence>